<evidence type="ECO:0000259" key="6">
    <source>
        <dbReference type="Pfam" id="PF05175"/>
    </source>
</evidence>
<keyword evidence="4" id="KW-0949">S-adenosyl-L-methionine</keyword>
<dbReference type="PROSITE" id="PS00092">
    <property type="entry name" value="N6_MTASE"/>
    <property type="match status" value="1"/>
</dbReference>
<evidence type="ECO:0000256" key="3">
    <source>
        <dbReference type="ARBA" id="ARBA00022679"/>
    </source>
</evidence>
<gene>
    <name evidence="7" type="ORF">FZC36_00235</name>
</gene>
<dbReference type="SUPFAM" id="SSF53335">
    <property type="entry name" value="S-adenosyl-L-methionine-dependent methyltransferases"/>
    <property type="match status" value="1"/>
</dbReference>
<dbReference type="InterPro" id="IPR007848">
    <property type="entry name" value="Small_mtfrase_dom"/>
</dbReference>
<evidence type="ECO:0000256" key="5">
    <source>
        <dbReference type="ARBA" id="ARBA00048391"/>
    </source>
</evidence>
<evidence type="ECO:0000256" key="4">
    <source>
        <dbReference type="ARBA" id="ARBA00022691"/>
    </source>
</evidence>
<dbReference type="InterPro" id="IPR002052">
    <property type="entry name" value="DNA_methylase_N6_adenine_CS"/>
</dbReference>
<keyword evidence="8" id="KW-1185">Reference proteome</keyword>
<dbReference type="Gene3D" id="3.40.50.150">
    <property type="entry name" value="Vaccinia Virus protein VP39"/>
    <property type="match status" value="1"/>
</dbReference>
<evidence type="ECO:0000256" key="1">
    <source>
        <dbReference type="ARBA" id="ARBA00012771"/>
    </source>
</evidence>
<proteinExistence type="predicted"/>
<dbReference type="PANTHER" id="PTHR18895:SF74">
    <property type="entry name" value="MTRF1L RELEASE FACTOR GLUTAMINE METHYLTRANSFERASE"/>
    <property type="match status" value="1"/>
</dbReference>
<dbReference type="GO" id="GO:0102559">
    <property type="term" value="F:peptide chain release factor N(5)-glutamine methyltransferase activity"/>
    <property type="evidence" value="ECO:0007669"/>
    <property type="project" value="UniProtKB-EC"/>
</dbReference>
<protein>
    <recommendedName>
        <fullName evidence="1">peptide chain release factor N(5)-glutamine methyltransferase</fullName>
        <ecNumber evidence="1">2.1.1.297</ecNumber>
    </recommendedName>
</protein>
<keyword evidence="2 7" id="KW-0489">Methyltransferase</keyword>
<keyword evidence="3 7" id="KW-0808">Transferase</keyword>
<dbReference type="InterPro" id="IPR004556">
    <property type="entry name" value="HemK-like"/>
</dbReference>
<dbReference type="OrthoDB" id="9800643at2"/>
<name>A0A5C0UGS6_9PROT</name>
<dbReference type="Gene3D" id="1.10.8.10">
    <property type="entry name" value="DNA helicase RuvA subunit, C-terminal domain"/>
    <property type="match status" value="1"/>
</dbReference>
<dbReference type="AlphaFoldDB" id="A0A5C0UGS6"/>
<dbReference type="Proteomes" id="UP000324924">
    <property type="component" value="Chromosome"/>
</dbReference>
<reference evidence="7 8" key="1">
    <citation type="submission" date="2019-08" db="EMBL/GenBank/DDBJ databases">
        <title>Highly reduced genomes of protist endosymbionts show evolutionary convergence.</title>
        <authorList>
            <person name="George E."/>
            <person name="Husnik F."/>
            <person name="Tashyreva D."/>
            <person name="Prokopchuk G."/>
            <person name="Horak A."/>
            <person name="Kwong W.K."/>
            <person name="Lukes J."/>
            <person name="Keeling P.J."/>
        </authorList>
    </citation>
    <scope>NUCLEOTIDE SEQUENCE [LARGE SCALE GENOMIC DNA]</scope>
    <source>
        <strain evidence="7">1604HC</strain>
    </source>
</reference>
<dbReference type="GO" id="GO:0003676">
    <property type="term" value="F:nucleic acid binding"/>
    <property type="evidence" value="ECO:0007669"/>
    <property type="project" value="InterPro"/>
</dbReference>
<dbReference type="GO" id="GO:0032259">
    <property type="term" value="P:methylation"/>
    <property type="evidence" value="ECO:0007669"/>
    <property type="project" value="UniProtKB-KW"/>
</dbReference>
<accession>A0A5C0UGS6</accession>
<feature type="domain" description="Methyltransferase small" evidence="6">
    <location>
        <begin position="108"/>
        <end position="188"/>
    </location>
</feature>
<dbReference type="KEGG" id="nabu:FZC36_00235"/>
<evidence type="ECO:0000256" key="2">
    <source>
        <dbReference type="ARBA" id="ARBA00022603"/>
    </source>
</evidence>
<dbReference type="NCBIfam" id="TIGR00536">
    <property type="entry name" value="hemK_fam"/>
    <property type="match status" value="1"/>
</dbReference>
<dbReference type="InterPro" id="IPR029063">
    <property type="entry name" value="SAM-dependent_MTases_sf"/>
</dbReference>
<dbReference type="PANTHER" id="PTHR18895">
    <property type="entry name" value="HEMK METHYLTRANSFERASE"/>
    <property type="match status" value="1"/>
</dbReference>
<dbReference type="EMBL" id="CP043314">
    <property type="protein sequence ID" value="QEK38871.1"/>
    <property type="molecule type" value="Genomic_DNA"/>
</dbReference>
<organism evidence="7 8">
    <name type="scientific">Candidatus Nesciobacter abundans</name>
    <dbReference type="NCBI Taxonomy" id="2601668"/>
    <lineage>
        <taxon>Bacteria</taxon>
        <taxon>Pseudomonadati</taxon>
        <taxon>Pseudomonadota</taxon>
        <taxon>Alphaproteobacteria</taxon>
        <taxon>Holosporales</taxon>
        <taxon>Holosporaceae</taxon>
        <taxon>Candidatus Nesciobacter</taxon>
    </lineage>
</organism>
<evidence type="ECO:0000313" key="7">
    <source>
        <dbReference type="EMBL" id="QEK38871.1"/>
    </source>
</evidence>
<dbReference type="InterPro" id="IPR050320">
    <property type="entry name" value="N5-glutamine_MTase"/>
</dbReference>
<dbReference type="RefSeq" id="WP_148971994.1">
    <property type="nucleotide sequence ID" value="NZ_CP043314.1"/>
</dbReference>
<dbReference type="EC" id="2.1.1.297" evidence="1"/>
<dbReference type="CDD" id="cd02440">
    <property type="entry name" value="AdoMet_MTases"/>
    <property type="match status" value="1"/>
</dbReference>
<dbReference type="Pfam" id="PF05175">
    <property type="entry name" value="MTS"/>
    <property type="match status" value="1"/>
</dbReference>
<sequence>MAKLSHLIQEYSKYLLDQNESIAYISAITNLSRTEIWLNKHRELDEVLGEINLEKCKKAINYVKYGVPLSRITKTRGFWNHDFHVSPYTLDPRPETEKIVELAISLSKKNKSKNILDLGTGTGCIILSILLANPLISGAGVDISKYALLTAKQNAKSLKVNNCTFMHTSEIEENKDQFDIIVCNPPYIHNPNPANLDNPKEPENYCVDYATKFDPTKALFDQDGIQMLNNLPLSENGILLCEVPTYQKQLMEEKFKKNYKWHNTSHREIVILEYLNY</sequence>
<comment type="catalytic activity">
    <reaction evidence="5">
        <text>L-glutaminyl-[peptide chain release factor] + S-adenosyl-L-methionine = N(5)-methyl-L-glutaminyl-[peptide chain release factor] + S-adenosyl-L-homocysteine + H(+)</text>
        <dbReference type="Rhea" id="RHEA:42896"/>
        <dbReference type="Rhea" id="RHEA-COMP:10271"/>
        <dbReference type="Rhea" id="RHEA-COMP:10272"/>
        <dbReference type="ChEBI" id="CHEBI:15378"/>
        <dbReference type="ChEBI" id="CHEBI:30011"/>
        <dbReference type="ChEBI" id="CHEBI:57856"/>
        <dbReference type="ChEBI" id="CHEBI:59789"/>
        <dbReference type="ChEBI" id="CHEBI:61891"/>
        <dbReference type="EC" id="2.1.1.297"/>
    </reaction>
</comment>
<evidence type="ECO:0000313" key="8">
    <source>
        <dbReference type="Proteomes" id="UP000324924"/>
    </source>
</evidence>